<evidence type="ECO:0000313" key="2">
    <source>
        <dbReference type="Proteomes" id="UP000320762"/>
    </source>
</evidence>
<sequence length="176" mass="19993">MDEQVSPSVSQRGAWEVKHVCLEVLRWPAGWRRWSGDRAYRDTAWASTAARGVAQPLVRPVMGGLAGLLGRCGKPRAGRWKARPRRHGAGHVRPVERYHGRVGVPRQVRWRSPTSSRRSVLRVRLQIRRYRKVGPGNGRTTSRYRICAEKFTNRMTWYSSASFLSGARFRGGLSQG</sequence>
<reference evidence="1 2" key="1">
    <citation type="journal article" date="2019" name="New Phytol.">
        <title>Comparative genomics reveals unique wood-decay strategies and fruiting body development in the Schizophyllaceae.</title>
        <authorList>
            <person name="Almasi E."/>
            <person name="Sahu N."/>
            <person name="Krizsan K."/>
            <person name="Balint B."/>
            <person name="Kovacs G.M."/>
            <person name="Kiss B."/>
            <person name="Cseklye J."/>
            <person name="Drula E."/>
            <person name="Henrissat B."/>
            <person name="Nagy I."/>
            <person name="Chovatia M."/>
            <person name="Adam C."/>
            <person name="LaButti K."/>
            <person name="Lipzen A."/>
            <person name="Riley R."/>
            <person name="Grigoriev I.V."/>
            <person name="Nagy L.G."/>
        </authorList>
    </citation>
    <scope>NUCLEOTIDE SEQUENCE [LARGE SCALE GENOMIC DNA]</scope>
    <source>
        <strain evidence="1 2">NL-1724</strain>
    </source>
</reference>
<dbReference type="Proteomes" id="UP000320762">
    <property type="component" value="Unassembled WGS sequence"/>
</dbReference>
<comment type="caution">
    <text evidence="1">The sequence shown here is derived from an EMBL/GenBank/DDBJ whole genome shotgun (WGS) entry which is preliminary data.</text>
</comment>
<dbReference type="AlphaFoldDB" id="A0A550CPE9"/>
<evidence type="ECO:0000313" key="1">
    <source>
        <dbReference type="EMBL" id="TRM66681.1"/>
    </source>
</evidence>
<protein>
    <submittedName>
        <fullName evidence="1">Uncharacterized protein</fullName>
    </submittedName>
</protein>
<dbReference type="EMBL" id="VDMD01000003">
    <property type="protein sequence ID" value="TRM66681.1"/>
    <property type="molecule type" value="Genomic_DNA"/>
</dbReference>
<gene>
    <name evidence="1" type="ORF">BD626DRAFT_581552</name>
</gene>
<accession>A0A550CPE9</accession>
<name>A0A550CPE9_9AGAR</name>
<proteinExistence type="predicted"/>
<organism evidence="1 2">
    <name type="scientific">Schizophyllum amplum</name>
    <dbReference type="NCBI Taxonomy" id="97359"/>
    <lineage>
        <taxon>Eukaryota</taxon>
        <taxon>Fungi</taxon>
        <taxon>Dikarya</taxon>
        <taxon>Basidiomycota</taxon>
        <taxon>Agaricomycotina</taxon>
        <taxon>Agaricomycetes</taxon>
        <taxon>Agaricomycetidae</taxon>
        <taxon>Agaricales</taxon>
        <taxon>Schizophyllaceae</taxon>
        <taxon>Schizophyllum</taxon>
    </lineage>
</organism>
<keyword evidence="2" id="KW-1185">Reference proteome</keyword>